<dbReference type="AlphaFoldDB" id="A0A7U3YKR8"/>
<dbReference type="EMBL" id="CP002364">
    <property type="protein sequence ID" value="ADW17078.1"/>
    <property type="molecule type" value="Genomic_DNA"/>
</dbReference>
<gene>
    <name evidence="1" type="ordered locus">Despr_0904</name>
</gene>
<accession>A0A7U3YKR8</accession>
<dbReference type="KEGG" id="dpr:Despr_0904"/>
<keyword evidence="2" id="KW-1185">Reference proteome</keyword>
<name>A0A7U3YKR8_DESPD</name>
<sequence length="180" mass="19591">MDNTRLLQTCYDGTPMDKLARARALLAGLPAMEHDPCLQAELQQLRRHAELLDEQMRAMHLGPLCSGCAAQPGGGCCSAFMAGNSDALQLLINLLLDVPLAFDAYSGDSCGFLGPRGCRFLIKPIFCLNYNCSHILNSADPADLTLLYQRSGAVLSCQTRIETSLIERLRRLPHGSPAPF</sequence>
<evidence type="ECO:0000313" key="2">
    <source>
        <dbReference type="Proteomes" id="UP000006365"/>
    </source>
</evidence>
<reference evidence="1 2" key="1">
    <citation type="journal article" date="2011" name="Stand. Genomic Sci.">
        <title>Complete genome sequence of Desulfobulbus propionicus type strain (1pr3).</title>
        <authorList>
            <person name="Pagani I."/>
            <person name="Lapidus A."/>
            <person name="Nolan M."/>
            <person name="Lucas S."/>
            <person name="Hammon N."/>
            <person name="Deshpande S."/>
            <person name="Cheng J.F."/>
            <person name="Chertkov O."/>
            <person name="Davenport K."/>
            <person name="Tapia R."/>
            <person name="Han C."/>
            <person name="Goodwin L."/>
            <person name="Pitluck S."/>
            <person name="Liolios K."/>
            <person name="Mavromatis K."/>
            <person name="Ivanova N."/>
            <person name="Mikhailova N."/>
            <person name="Pati A."/>
            <person name="Chen A."/>
            <person name="Palaniappan K."/>
            <person name="Land M."/>
            <person name="Hauser L."/>
            <person name="Chang Y.J."/>
            <person name="Jeffries C.D."/>
            <person name="Detter J.C."/>
            <person name="Brambilla E."/>
            <person name="Kannan K.P."/>
            <person name="Djao O.D."/>
            <person name="Rohde M."/>
            <person name="Pukall R."/>
            <person name="Spring S."/>
            <person name="Goker M."/>
            <person name="Sikorski J."/>
            <person name="Woyke T."/>
            <person name="Bristow J."/>
            <person name="Eisen J.A."/>
            <person name="Markowitz V."/>
            <person name="Hugenholtz P."/>
            <person name="Kyrpides N.C."/>
            <person name="Klenk H.P."/>
        </authorList>
    </citation>
    <scope>NUCLEOTIDE SEQUENCE [LARGE SCALE GENOMIC DNA]</scope>
    <source>
        <strain evidence="2">ATCC 33891 / DSM 2032 / 1pr3</strain>
    </source>
</reference>
<evidence type="ECO:0000313" key="1">
    <source>
        <dbReference type="EMBL" id="ADW17078.1"/>
    </source>
</evidence>
<dbReference type="RefSeq" id="WP_015723622.1">
    <property type="nucleotide sequence ID" value="NC_014972.1"/>
</dbReference>
<organism evidence="1 2">
    <name type="scientific">Desulfobulbus propionicus (strain ATCC 33891 / DSM 2032 / VKM B-1956 / 1pr3)</name>
    <dbReference type="NCBI Taxonomy" id="577650"/>
    <lineage>
        <taxon>Bacteria</taxon>
        <taxon>Pseudomonadati</taxon>
        <taxon>Thermodesulfobacteriota</taxon>
        <taxon>Desulfobulbia</taxon>
        <taxon>Desulfobulbales</taxon>
        <taxon>Desulfobulbaceae</taxon>
        <taxon>Desulfobulbus</taxon>
    </lineage>
</organism>
<protein>
    <submittedName>
        <fullName evidence="1">Uncharacterized protein</fullName>
    </submittedName>
</protein>
<proteinExistence type="predicted"/>
<dbReference type="Proteomes" id="UP000006365">
    <property type="component" value="Chromosome"/>
</dbReference>